<sequence length="169" mass="19702">MRSRPMQSPQFLVVGFVIVLAGLLTGCGSAEPDREMLQRAFLQHSGGYEDLLKMYREDIVESNVSFVSAESQSRTQCGLRPQRRECTLRAGRWEDYQRRLNQLGILWVEHDKPADRFYFVTYYKPILMNARLLGVVFSEEKALQVSTYYPKQEWWPIQGGWHSFLMIDG</sequence>
<name>A0A7Z7HRQ4_9PROT</name>
<evidence type="ECO:0008006" key="3">
    <source>
        <dbReference type="Google" id="ProtNLM"/>
    </source>
</evidence>
<evidence type="ECO:0000313" key="1">
    <source>
        <dbReference type="EMBL" id="SMB25776.1"/>
    </source>
</evidence>
<dbReference type="PROSITE" id="PS51257">
    <property type="entry name" value="PROKAR_LIPOPROTEIN"/>
    <property type="match status" value="1"/>
</dbReference>
<accession>A0A7Z7HRQ4</accession>
<evidence type="ECO:0000313" key="2">
    <source>
        <dbReference type="Proteomes" id="UP000242886"/>
    </source>
</evidence>
<dbReference type="AlphaFoldDB" id="A0A7Z7HRQ4"/>
<organism evidence="1 2">
    <name type="scientific">Sterolibacterium denitrificans</name>
    <dbReference type="NCBI Taxonomy" id="157592"/>
    <lineage>
        <taxon>Bacteria</taxon>
        <taxon>Pseudomonadati</taxon>
        <taxon>Pseudomonadota</taxon>
        <taxon>Betaproteobacteria</taxon>
        <taxon>Nitrosomonadales</taxon>
        <taxon>Sterolibacteriaceae</taxon>
        <taxon>Sterolibacterium</taxon>
    </lineage>
</organism>
<reference evidence="1" key="1">
    <citation type="submission" date="2017-03" db="EMBL/GenBank/DDBJ databases">
        <authorList>
            <consortium name="AG Boll"/>
        </authorList>
    </citation>
    <scope>NUCLEOTIDE SEQUENCE [LARGE SCALE GENOMIC DNA]</scope>
    <source>
        <strain evidence="1">Chol</strain>
    </source>
</reference>
<keyword evidence="2" id="KW-1185">Reference proteome</keyword>
<dbReference type="Proteomes" id="UP000242886">
    <property type="component" value="Chromosome SDENCHOL"/>
</dbReference>
<protein>
    <recommendedName>
        <fullName evidence="3">Lipoprotein</fullName>
    </recommendedName>
</protein>
<gene>
    <name evidence="1" type="ORF">SDENCHOL_11342</name>
</gene>
<dbReference type="EMBL" id="LT837803">
    <property type="protein sequence ID" value="SMB25776.1"/>
    <property type="molecule type" value="Genomic_DNA"/>
</dbReference>
<proteinExistence type="predicted"/>